<keyword evidence="3" id="KW-1185">Reference proteome</keyword>
<dbReference type="InterPro" id="IPR001584">
    <property type="entry name" value="Integrase_cat-core"/>
</dbReference>
<reference evidence="4" key="1">
    <citation type="submission" date="2022-11" db="UniProtKB">
        <authorList>
            <consortium name="WormBaseParasite"/>
        </authorList>
    </citation>
    <scope>IDENTIFICATION</scope>
</reference>
<dbReference type="InterPro" id="IPR036397">
    <property type="entry name" value="RNaseH_sf"/>
</dbReference>
<dbReference type="GO" id="GO:0003676">
    <property type="term" value="F:nucleic acid binding"/>
    <property type="evidence" value="ECO:0007669"/>
    <property type="project" value="InterPro"/>
</dbReference>
<dbReference type="SUPFAM" id="SSF53098">
    <property type="entry name" value="Ribonuclease H-like"/>
    <property type="match status" value="1"/>
</dbReference>
<proteinExistence type="predicted"/>
<accession>A0A915DAB7</accession>
<dbReference type="PANTHER" id="PTHR37984">
    <property type="entry name" value="PROTEIN CBG26694"/>
    <property type="match status" value="1"/>
</dbReference>
<dbReference type="Pfam" id="PF00665">
    <property type="entry name" value="rve"/>
    <property type="match status" value="1"/>
</dbReference>
<protein>
    <submittedName>
        <fullName evidence="4">Integrase catalytic domain-containing protein</fullName>
    </submittedName>
</protein>
<organism evidence="3 4">
    <name type="scientific">Ditylenchus dipsaci</name>
    <dbReference type="NCBI Taxonomy" id="166011"/>
    <lineage>
        <taxon>Eukaryota</taxon>
        <taxon>Metazoa</taxon>
        <taxon>Ecdysozoa</taxon>
        <taxon>Nematoda</taxon>
        <taxon>Chromadorea</taxon>
        <taxon>Rhabditida</taxon>
        <taxon>Tylenchina</taxon>
        <taxon>Tylenchomorpha</taxon>
        <taxon>Sphaerularioidea</taxon>
        <taxon>Anguinidae</taxon>
        <taxon>Anguininae</taxon>
        <taxon>Ditylenchus</taxon>
    </lineage>
</organism>
<dbReference type="WBParaSite" id="jg17069">
    <property type="protein sequence ID" value="jg17069"/>
    <property type="gene ID" value="jg17069"/>
</dbReference>
<dbReference type="InterPro" id="IPR012337">
    <property type="entry name" value="RNaseH-like_sf"/>
</dbReference>
<evidence type="ECO:0000313" key="4">
    <source>
        <dbReference type="WBParaSite" id="jg17069"/>
    </source>
</evidence>
<evidence type="ECO:0000256" key="1">
    <source>
        <dbReference type="SAM" id="MobiDB-lite"/>
    </source>
</evidence>
<feature type="compositionally biased region" description="Acidic residues" evidence="1">
    <location>
        <begin position="196"/>
        <end position="214"/>
    </location>
</feature>
<dbReference type="Gene3D" id="3.30.420.10">
    <property type="entry name" value="Ribonuclease H-like superfamily/Ribonuclease H"/>
    <property type="match status" value="1"/>
</dbReference>
<feature type="region of interest" description="Disordered" evidence="1">
    <location>
        <begin position="179"/>
        <end position="214"/>
    </location>
</feature>
<name>A0A915DAB7_9BILA</name>
<sequence length="274" mass="31373">MARGCTNENNYNTSQIGVLRLLFSRHGLVQEFVTDEGSQFMSKEWIEFCASRGIKHTTSPPYHQQSNGQAESMVKEFKTKITKLLADGHAIKEATRLFLVNYRSSPHPALGNQSPAEVFYGRRIRTMLEVMLPTMPTTTDESPLNNTLSKKNQHCQHRVFEEGEKSVVRGSRKEVHADQIKKYYEKEPTSASQVEAEQEEDEHSGEDKDESQDEVWAWEEPLLEAEDVPMEKNTNKNEVDHLLPNVAADAFANVTQRRGDEVERRMNVTLNCRF</sequence>
<evidence type="ECO:0000313" key="3">
    <source>
        <dbReference type="Proteomes" id="UP000887574"/>
    </source>
</evidence>
<dbReference type="PANTHER" id="PTHR37984:SF5">
    <property type="entry name" value="PROTEIN NYNRIN-LIKE"/>
    <property type="match status" value="1"/>
</dbReference>
<evidence type="ECO:0000259" key="2">
    <source>
        <dbReference type="PROSITE" id="PS50994"/>
    </source>
</evidence>
<feature type="compositionally biased region" description="Basic and acidic residues" evidence="1">
    <location>
        <begin position="179"/>
        <end position="188"/>
    </location>
</feature>
<dbReference type="AlphaFoldDB" id="A0A915DAB7"/>
<dbReference type="GO" id="GO:0015074">
    <property type="term" value="P:DNA integration"/>
    <property type="evidence" value="ECO:0007669"/>
    <property type="project" value="InterPro"/>
</dbReference>
<dbReference type="PROSITE" id="PS50994">
    <property type="entry name" value="INTEGRASE"/>
    <property type="match status" value="1"/>
</dbReference>
<dbReference type="Proteomes" id="UP000887574">
    <property type="component" value="Unplaced"/>
</dbReference>
<dbReference type="InterPro" id="IPR050951">
    <property type="entry name" value="Retrovirus_Pol_polyprotein"/>
</dbReference>
<feature type="domain" description="Integrase catalytic" evidence="2">
    <location>
        <begin position="1"/>
        <end position="123"/>
    </location>
</feature>